<evidence type="ECO:0000313" key="1">
    <source>
        <dbReference type="EMBL" id="BCK79492.1"/>
    </source>
</evidence>
<evidence type="ECO:0000313" key="2">
    <source>
        <dbReference type="Proteomes" id="UP000681343"/>
    </source>
</evidence>
<dbReference type="InterPro" id="IPR008577">
    <property type="entry name" value="DUF859"/>
</dbReference>
<dbReference type="EMBL" id="AP023416">
    <property type="protein sequence ID" value="BCK79492.1"/>
    <property type="molecule type" value="Genomic_DNA"/>
</dbReference>
<reference evidence="1" key="1">
    <citation type="submission" date="2020-09" db="EMBL/GenBank/DDBJ databases">
        <title>New species isolated from human feces.</title>
        <authorList>
            <person name="Kitahara M."/>
            <person name="Shigeno Y."/>
            <person name="Shime M."/>
            <person name="Matsumoto Y."/>
            <person name="Nakamura S."/>
            <person name="Motooka D."/>
            <person name="Fukuoka S."/>
            <person name="Nishikawa H."/>
            <person name="Benno Y."/>
        </authorList>
    </citation>
    <scope>NUCLEOTIDE SEQUENCE</scope>
    <source>
        <strain evidence="1">MM35</strain>
        <plasmid evidence="1">pMM35_01</plasmid>
    </source>
</reference>
<keyword evidence="1" id="KW-0614">Plasmid</keyword>
<dbReference type="Pfam" id="PF05895">
    <property type="entry name" value="DUF859"/>
    <property type="match status" value="1"/>
</dbReference>
<dbReference type="Proteomes" id="UP000681343">
    <property type="component" value="Plasmid pMM35_01"/>
</dbReference>
<organism evidence="1 2">
    <name type="scientific">Vescimonas fastidiosa</name>
    <dbReference type="NCBI Taxonomy" id="2714353"/>
    <lineage>
        <taxon>Bacteria</taxon>
        <taxon>Bacillati</taxon>
        <taxon>Bacillota</taxon>
        <taxon>Clostridia</taxon>
        <taxon>Eubacteriales</taxon>
        <taxon>Oscillospiraceae</taxon>
        <taxon>Vescimonas</taxon>
    </lineage>
</organism>
<gene>
    <name evidence="1" type="ORF">MM35RIKEN_16840</name>
</gene>
<dbReference type="KEGG" id="vfa:MM35RIKEN_16840"/>
<protein>
    <submittedName>
        <fullName evidence="1">Uncharacterized protein</fullName>
    </submittedName>
</protein>
<accession>A0A810PZN4</accession>
<dbReference type="AlphaFoldDB" id="A0A810PZN4"/>
<geneLocation type="plasmid" evidence="1 2">
    <name>pMM35_01</name>
</geneLocation>
<sequence length="655" mass="68802">MATSGTVKTNTKYGSYFWVKWEISGSQDIAGNKTTISWSCGLSPGEQYYTNAIKMGAVVINGQTVYSGGTYSDITDYKDRTFASGTLDIAHNNDGSKTFTVSAFSGWLYGNGDYTASAESFALPAIPRAATIASAPNFTDVDNPAIAYANPAGSAVSALDVCISLTGSASDIAYRAVSTSGGSYTFQLTNAERAVLRNNTTLTRKVVFLLRTKIGSTYYYDTAERTFTVTNNAATRPSEAIAVAPVSALSAPFNGLYIQGRTQAKITHTASGKFGATIKQYSASVEGKAYSGKTATSDALQTPGVLTITGTATDSRGFSTTASKPVTVLAYNTPSVVRNGTTGSFVCARSTSDGTISEDGTALCVACAKSFSPLANNNKCTLRLRYAAEGGGWSSWITLLAESSGNDYAGVVPGVTLSVSVVYTIEIQAVDKLGESGSVETRIPTSEMTFHLGENGKAVGIGRYASESGERRLDVAWDAHFEKGLQVSGATTLGGNLTGKYLTGTWLQTTEASDLGKTPPKVAVLDNAGWVYYRTPAELRADLGYGDYVLEQGTSGIWTYRKWASGAAECWGQPSKSVASSGTFLGAYAFSTYFSLPTGLFASVAEANVNPKFGSGYAIPAYINLTNASIGVDALSNNSGTQTFSAHISVKGKWK</sequence>
<proteinExistence type="predicted"/>
<keyword evidence="2" id="KW-1185">Reference proteome</keyword>
<dbReference type="RefSeq" id="WP_212821109.1">
    <property type="nucleotide sequence ID" value="NZ_AP023416.1"/>
</dbReference>
<name>A0A810PZN4_9FIRM</name>